<keyword evidence="2" id="KW-1185">Reference proteome</keyword>
<sequence>MNLRWSLKQIVMTALACTLIGIGGLMLLYRVGVIDNATIDLDVQKELDVSTVQAFSLTTDTTPITVVSTTGDQLRIKLSGRVREADAEYAAIELDNRSGEVKAVARTTKKFSIGIDVTQLFQLFSNNLEVTVELPEKVYRSLSFSADTGRITLPALQADTLEIKTDTGEIRLDGFTGKSLTARSDTGTMRLDHLSAKLALRTDTGHIIAGLDALPAAADLQTDTGDIRLNLAKVIPAELKFATDTGRTTLQIPSQDQFSAKRMEKRRLEGQLSGGGPLLQARADTGDIELVVE</sequence>
<gene>
    <name evidence="1" type="ORF">ACI1P1_20330</name>
</gene>
<proteinExistence type="predicted"/>
<dbReference type="EMBL" id="JBJURJ010000014">
    <property type="protein sequence ID" value="MFM9330642.1"/>
    <property type="molecule type" value="Genomic_DNA"/>
</dbReference>
<dbReference type="Proteomes" id="UP001631969">
    <property type="component" value="Unassembled WGS sequence"/>
</dbReference>
<evidence type="ECO:0000313" key="2">
    <source>
        <dbReference type="Proteomes" id="UP001631969"/>
    </source>
</evidence>
<reference evidence="1" key="1">
    <citation type="submission" date="2024-12" db="EMBL/GenBank/DDBJ databases">
        <authorList>
            <person name="Wu N."/>
        </authorList>
    </citation>
    <scope>NUCLEOTIDE SEQUENCE</scope>
    <source>
        <strain evidence="1">P15</strain>
    </source>
</reference>
<accession>A0ACC7P8G9</accession>
<organism evidence="1 2">
    <name type="scientific">Paenibacillus mesotrionivorans</name>
    <dbReference type="NCBI Taxonomy" id="3160968"/>
    <lineage>
        <taxon>Bacteria</taxon>
        <taxon>Bacillati</taxon>
        <taxon>Bacillota</taxon>
        <taxon>Bacilli</taxon>
        <taxon>Bacillales</taxon>
        <taxon>Paenibacillaceae</taxon>
        <taxon>Paenibacillus</taxon>
    </lineage>
</organism>
<evidence type="ECO:0000313" key="1">
    <source>
        <dbReference type="EMBL" id="MFM9330642.1"/>
    </source>
</evidence>
<comment type="caution">
    <text evidence="1">The sequence shown here is derived from an EMBL/GenBank/DDBJ whole genome shotgun (WGS) entry which is preliminary data.</text>
</comment>
<protein>
    <submittedName>
        <fullName evidence="1">DUF4097 family beta strand repeat-containing protein</fullName>
    </submittedName>
</protein>
<name>A0ACC7P8G9_9BACL</name>